<evidence type="ECO:0000256" key="6">
    <source>
        <dbReference type="ARBA" id="ARBA00023274"/>
    </source>
</evidence>
<dbReference type="STRING" id="45286.A0A120K1E6"/>
<protein>
    <submittedName>
        <fullName evidence="7">HBR403Wp</fullName>
    </submittedName>
</protein>
<dbReference type="PANTHER" id="PTHR21338:SF0">
    <property type="entry name" value="LARGE RIBOSOMAL SUBUNIT PROTEIN ML41"/>
    <property type="match status" value="1"/>
</dbReference>
<organism evidence="7 8">
    <name type="scientific">Eremothecium sinecaudum</name>
    <dbReference type="NCBI Taxonomy" id="45286"/>
    <lineage>
        <taxon>Eukaryota</taxon>
        <taxon>Fungi</taxon>
        <taxon>Dikarya</taxon>
        <taxon>Ascomycota</taxon>
        <taxon>Saccharomycotina</taxon>
        <taxon>Saccharomycetes</taxon>
        <taxon>Saccharomycetales</taxon>
        <taxon>Saccharomycetaceae</taxon>
        <taxon>Eremothecium</taxon>
    </lineage>
</organism>
<evidence type="ECO:0000256" key="5">
    <source>
        <dbReference type="ARBA" id="ARBA00023128"/>
    </source>
</evidence>
<dbReference type="Pfam" id="PF09809">
    <property type="entry name" value="MRP-L27"/>
    <property type="match status" value="1"/>
</dbReference>
<name>A0A120K1E6_9SACH</name>
<dbReference type="GO" id="GO:0006412">
    <property type="term" value="P:translation"/>
    <property type="evidence" value="ECO:0007669"/>
    <property type="project" value="TreeGrafter"/>
</dbReference>
<dbReference type="RefSeq" id="XP_017986300.1">
    <property type="nucleotide sequence ID" value="XM_018130811.1"/>
</dbReference>
<dbReference type="GO" id="GO:0005762">
    <property type="term" value="C:mitochondrial large ribosomal subunit"/>
    <property type="evidence" value="ECO:0007669"/>
    <property type="project" value="InterPro"/>
</dbReference>
<comment type="subcellular location">
    <subcellularLocation>
        <location evidence="1">Mitochondrion</location>
    </subcellularLocation>
</comment>
<evidence type="ECO:0000313" key="7">
    <source>
        <dbReference type="EMBL" id="AMD19304.1"/>
    </source>
</evidence>
<reference evidence="7 8" key="1">
    <citation type="submission" date="2016-01" db="EMBL/GenBank/DDBJ databases">
        <title>Genome sequence of the yeast Holleya sinecauda.</title>
        <authorList>
            <person name="Dietrich F.S."/>
        </authorList>
    </citation>
    <scope>NUCLEOTIDE SEQUENCE [LARGE SCALE GENOMIC DNA]</scope>
    <source>
        <strain evidence="7 8">ATCC 58844</strain>
    </source>
</reference>
<dbReference type="EMBL" id="CP014242">
    <property type="protein sequence ID" value="AMD19304.1"/>
    <property type="molecule type" value="Genomic_DNA"/>
</dbReference>
<keyword evidence="4" id="KW-0689">Ribosomal protein</keyword>
<dbReference type="OrthoDB" id="408933at2759"/>
<keyword evidence="8" id="KW-1185">Reference proteome</keyword>
<keyword evidence="3" id="KW-0809">Transit peptide</keyword>
<dbReference type="GO" id="GO:0003735">
    <property type="term" value="F:structural constituent of ribosome"/>
    <property type="evidence" value="ECO:0007669"/>
    <property type="project" value="InterPro"/>
</dbReference>
<comment type="similarity">
    <text evidence="2">Belongs to the mitochondrion-specific ribosomal protein mL41 family.</text>
</comment>
<dbReference type="AlphaFoldDB" id="A0A120K1E6"/>
<gene>
    <name evidence="7" type="ORF">AW171_hschr21127</name>
</gene>
<dbReference type="PANTHER" id="PTHR21338">
    <property type="entry name" value="MITOCHONDRIAL RIBOSOMAL PROTEIN L41"/>
    <property type="match status" value="1"/>
</dbReference>
<evidence type="ECO:0000313" key="8">
    <source>
        <dbReference type="Proteomes" id="UP000243052"/>
    </source>
</evidence>
<keyword evidence="6" id="KW-0687">Ribonucleoprotein</keyword>
<dbReference type="Proteomes" id="UP000243052">
    <property type="component" value="Chromosome ii"/>
</dbReference>
<keyword evidence="5" id="KW-0496">Mitochondrion</keyword>
<evidence type="ECO:0000256" key="2">
    <source>
        <dbReference type="ARBA" id="ARBA00010152"/>
    </source>
</evidence>
<evidence type="ECO:0000256" key="4">
    <source>
        <dbReference type="ARBA" id="ARBA00022980"/>
    </source>
</evidence>
<accession>A0A120K1E6</accession>
<dbReference type="GeneID" id="28721581"/>
<evidence type="ECO:0000256" key="3">
    <source>
        <dbReference type="ARBA" id="ARBA00022946"/>
    </source>
</evidence>
<proteinExistence type="inferred from homology"/>
<dbReference type="InterPro" id="IPR019189">
    <property type="entry name" value="Ribosomal_mL41"/>
</dbReference>
<sequence length="144" mass="16523">MRPTSATLFHESHVKLLLRPWDKHSDRIFYGYSKSGNKRVSLSTKDGNKNMYKGTRSSGIGRHTKLGGYKINWDKVRTYVTPSQINTDLKPLLSHNLPELKHDFSGYEKGPLDTKLYLDKLRQFIKHGKVPSSANDTKVYRESA</sequence>
<evidence type="ECO:0000256" key="1">
    <source>
        <dbReference type="ARBA" id="ARBA00004173"/>
    </source>
</evidence>